<accession>A0A0P7BQE7</accession>
<dbReference type="Proteomes" id="UP000050424">
    <property type="component" value="Unassembled WGS sequence"/>
</dbReference>
<feature type="domain" description="CENP-V/GFA" evidence="6">
    <location>
        <begin position="3"/>
        <end position="118"/>
    </location>
</feature>
<feature type="region of interest" description="Disordered" evidence="5">
    <location>
        <begin position="145"/>
        <end position="180"/>
    </location>
</feature>
<dbReference type="AlphaFoldDB" id="A0A0P7BQE7"/>
<comment type="caution">
    <text evidence="7">The sequence shown here is derived from an EMBL/GenBank/DDBJ whole genome shotgun (WGS) entry which is preliminary data.</text>
</comment>
<keyword evidence="8" id="KW-1185">Reference proteome</keyword>
<evidence type="ECO:0000256" key="2">
    <source>
        <dbReference type="ARBA" id="ARBA00022723"/>
    </source>
</evidence>
<name>A0A0P7BQE7_9HYPO</name>
<dbReference type="PROSITE" id="PS51891">
    <property type="entry name" value="CENP_V_GFA"/>
    <property type="match status" value="1"/>
</dbReference>
<reference evidence="7 8" key="1">
    <citation type="submission" date="2015-09" db="EMBL/GenBank/DDBJ databases">
        <title>Draft genome of a European isolate of the apple canker pathogen Neonectria ditissima.</title>
        <authorList>
            <person name="Gomez-Cortecero A."/>
            <person name="Harrison R.J."/>
            <person name="Armitage A.D."/>
        </authorList>
    </citation>
    <scope>NUCLEOTIDE SEQUENCE [LARGE SCALE GENOMIC DNA]</scope>
    <source>
        <strain evidence="7 8">R09/05</strain>
    </source>
</reference>
<protein>
    <recommendedName>
        <fullName evidence="6">CENP-V/GFA domain-containing protein</fullName>
    </recommendedName>
</protein>
<dbReference type="STRING" id="78410.A0A0P7BQE7"/>
<evidence type="ECO:0000259" key="6">
    <source>
        <dbReference type="PROSITE" id="PS51891"/>
    </source>
</evidence>
<comment type="similarity">
    <text evidence="1">Belongs to the Gfa family.</text>
</comment>
<feature type="compositionally biased region" description="Low complexity" evidence="5">
    <location>
        <begin position="157"/>
        <end position="166"/>
    </location>
</feature>
<dbReference type="InterPro" id="IPR006913">
    <property type="entry name" value="CENP-V/GFA"/>
</dbReference>
<dbReference type="InterPro" id="IPR011057">
    <property type="entry name" value="Mss4-like_sf"/>
</dbReference>
<proteinExistence type="inferred from homology"/>
<dbReference type="PANTHER" id="PTHR33337:SF32">
    <property type="entry name" value="DUF636 DOMAIN PROTEIN (AFU_ORTHOLOGUE AFUA_7G04120)"/>
    <property type="match status" value="1"/>
</dbReference>
<dbReference type="GO" id="GO:0046872">
    <property type="term" value="F:metal ion binding"/>
    <property type="evidence" value="ECO:0007669"/>
    <property type="project" value="UniProtKB-KW"/>
</dbReference>
<organism evidence="7 8">
    <name type="scientific">Neonectria ditissima</name>
    <dbReference type="NCBI Taxonomy" id="78410"/>
    <lineage>
        <taxon>Eukaryota</taxon>
        <taxon>Fungi</taxon>
        <taxon>Dikarya</taxon>
        <taxon>Ascomycota</taxon>
        <taxon>Pezizomycotina</taxon>
        <taxon>Sordariomycetes</taxon>
        <taxon>Hypocreomycetidae</taxon>
        <taxon>Hypocreales</taxon>
        <taxon>Nectriaceae</taxon>
        <taxon>Neonectria</taxon>
    </lineage>
</organism>
<evidence type="ECO:0000256" key="5">
    <source>
        <dbReference type="SAM" id="MobiDB-lite"/>
    </source>
</evidence>
<dbReference type="OrthoDB" id="5422068at2759"/>
<dbReference type="Pfam" id="PF04828">
    <property type="entry name" value="GFA"/>
    <property type="match status" value="1"/>
</dbReference>
<evidence type="ECO:0000313" key="8">
    <source>
        <dbReference type="Proteomes" id="UP000050424"/>
    </source>
</evidence>
<evidence type="ECO:0000256" key="4">
    <source>
        <dbReference type="ARBA" id="ARBA00023239"/>
    </source>
</evidence>
<evidence type="ECO:0000256" key="3">
    <source>
        <dbReference type="ARBA" id="ARBA00022833"/>
    </source>
</evidence>
<sequence>MALSSLRISCLCGSVAQLVTSRSAARARAPDADEQLSLCHCDACRHSTGLLCASYRPIAAPTLPQNIKEYQAADGWTRYFCSSCGCHVFRRKSAEWELATGVIAESLPDSGPTAARYAHHAHVPDTKDGGSAVWIPEFQGQKMQFLDSDDDDDDAAHAGAETRTAAPPGPREQTPDQDPLPASCACGRVRFHITRPDAASYLPRSAFSDLIYVYSSTDKAITQNPGNEKWWIRAGGTKYLGGTCACRSCRLASGFEIQTWTFVPRANIFFRVPQPDARDITVPLDFATLPAGILTSYRSSPDVLREFCGTCGATVFWHDSWRPDLIDVSVELLRAKEGARADRWVDWWTERVSFAEDTENGRVGNEARRARALIESLEIGLQQWSERAQ</sequence>
<gene>
    <name evidence="7" type="ORF">AK830_g350</name>
</gene>
<dbReference type="PANTHER" id="PTHR33337">
    <property type="entry name" value="GFA DOMAIN-CONTAINING PROTEIN"/>
    <property type="match status" value="1"/>
</dbReference>
<evidence type="ECO:0000256" key="1">
    <source>
        <dbReference type="ARBA" id="ARBA00005495"/>
    </source>
</evidence>
<dbReference type="EMBL" id="LKCW01000002">
    <property type="protein sequence ID" value="KPM46298.1"/>
    <property type="molecule type" value="Genomic_DNA"/>
</dbReference>
<dbReference type="GO" id="GO:0016846">
    <property type="term" value="F:carbon-sulfur lyase activity"/>
    <property type="evidence" value="ECO:0007669"/>
    <property type="project" value="InterPro"/>
</dbReference>
<keyword evidence="4" id="KW-0456">Lyase</keyword>
<evidence type="ECO:0000313" key="7">
    <source>
        <dbReference type="EMBL" id="KPM46298.1"/>
    </source>
</evidence>
<keyword evidence="3" id="KW-0862">Zinc</keyword>
<dbReference type="Gene3D" id="3.90.1590.10">
    <property type="entry name" value="glutathione-dependent formaldehyde- activating enzyme (gfa)"/>
    <property type="match status" value="2"/>
</dbReference>
<keyword evidence="2" id="KW-0479">Metal-binding</keyword>
<dbReference type="SUPFAM" id="SSF51316">
    <property type="entry name" value="Mss4-like"/>
    <property type="match status" value="2"/>
</dbReference>